<keyword evidence="3" id="KW-1185">Reference proteome</keyword>
<dbReference type="AlphaFoldDB" id="A0AAD2CZW0"/>
<evidence type="ECO:0000313" key="3">
    <source>
        <dbReference type="Proteomes" id="UP001295684"/>
    </source>
</evidence>
<organism evidence="2 3">
    <name type="scientific">Euplotes crassus</name>
    <dbReference type="NCBI Taxonomy" id="5936"/>
    <lineage>
        <taxon>Eukaryota</taxon>
        <taxon>Sar</taxon>
        <taxon>Alveolata</taxon>
        <taxon>Ciliophora</taxon>
        <taxon>Intramacronucleata</taxon>
        <taxon>Spirotrichea</taxon>
        <taxon>Hypotrichia</taxon>
        <taxon>Euplotida</taxon>
        <taxon>Euplotidae</taxon>
        <taxon>Moneuplotes</taxon>
    </lineage>
</organism>
<feature type="compositionally biased region" description="Pro residues" evidence="1">
    <location>
        <begin position="220"/>
        <end position="229"/>
    </location>
</feature>
<feature type="region of interest" description="Disordered" evidence="1">
    <location>
        <begin position="214"/>
        <end position="283"/>
    </location>
</feature>
<comment type="caution">
    <text evidence="2">The sequence shown here is derived from an EMBL/GenBank/DDBJ whole genome shotgun (WGS) entry which is preliminary data.</text>
</comment>
<dbReference type="Proteomes" id="UP001295684">
    <property type="component" value="Unassembled WGS sequence"/>
</dbReference>
<accession>A0AAD2CZW0</accession>
<proteinExistence type="predicted"/>
<dbReference type="Gene3D" id="1.10.20.10">
    <property type="entry name" value="Histone, subunit A"/>
    <property type="match status" value="1"/>
</dbReference>
<evidence type="ECO:0008006" key="4">
    <source>
        <dbReference type="Google" id="ProtNLM"/>
    </source>
</evidence>
<dbReference type="GO" id="GO:0046982">
    <property type="term" value="F:protein heterodimerization activity"/>
    <property type="evidence" value="ECO:0007669"/>
    <property type="project" value="InterPro"/>
</dbReference>
<feature type="compositionally biased region" description="Pro residues" evidence="1">
    <location>
        <begin position="236"/>
        <end position="254"/>
    </location>
</feature>
<name>A0AAD2CZW0_EUPCR</name>
<dbReference type="EMBL" id="CAMPGE010016500">
    <property type="protein sequence ID" value="CAI2375052.1"/>
    <property type="molecule type" value="Genomic_DNA"/>
</dbReference>
<dbReference type="InterPro" id="IPR009072">
    <property type="entry name" value="Histone-fold"/>
</dbReference>
<sequence length="304" mass="33591">MLRSTKDPDVFLDALIMKNIAELAMEKNFTTADKASLVTLCAIVKKFLAKIIGSTKNYTELNCRTDSNVIDALSGILETMKIPQKQIIKHIQDRPFSKGCWKSGVVDKMLTIQQDKANKEISKYGGVGGISSDYKQTLYQDPDHLEGPVAVVPEEIKNFKGFASIPPFLRIFPSKLALQNMNKNEYKEKEEKSSLLKIKNKREIEDKLIEVSLINAPQPTSSPTPPIPHPQEALSPPDPTQPPQPSLSSPPNPSSPSKDTLPAPHQSLPPSVPQTLQEETSQLKLKKRAAKGVAKIKEAESLFC</sequence>
<gene>
    <name evidence="2" type="ORF">ECRASSUSDP1_LOCUS16412</name>
</gene>
<evidence type="ECO:0000256" key="1">
    <source>
        <dbReference type="SAM" id="MobiDB-lite"/>
    </source>
</evidence>
<protein>
    <recommendedName>
        <fullName evidence="4">Bromodomain associated domain-containing protein</fullName>
    </recommendedName>
</protein>
<feature type="compositionally biased region" description="Polar residues" evidence="1">
    <location>
        <begin position="273"/>
        <end position="283"/>
    </location>
</feature>
<evidence type="ECO:0000313" key="2">
    <source>
        <dbReference type="EMBL" id="CAI2375052.1"/>
    </source>
</evidence>
<reference evidence="2" key="1">
    <citation type="submission" date="2023-07" db="EMBL/GenBank/DDBJ databases">
        <authorList>
            <consortium name="AG Swart"/>
            <person name="Singh M."/>
            <person name="Singh A."/>
            <person name="Seah K."/>
            <person name="Emmerich C."/>
        </authorList>
    </citation>
    <scope>NUCLEOTIDE SEQUENCE</scope>
    <source>
        <strain evidence="2">DP1</strain>
    </source>
</reference>